<keyword evidence="11" id="KW-0732">Signal</keyword>
<feature type="transmembrane region" description="Helical" evidence="10">
    <location>
        <begin position="574"/>
        <end position="599"/>
    </location>
</feature>
<evidence type="ECO:0000256" key="1">
    <source>
        <dbReference type="ARBA" id="ARBA00004651"/>
    </source>
</evidence>
<evidence type="ECO:0000256" key="10">
    <source>
        <dbReference type="SAM" id="Phobius"/>
    </source>
</evidence>
<keyword evidence="8" id="KW-0325">Glycoprotein</keyword>
<accession>A0AAV7KDY2</accession>
<feature type="domain" description="G-protein coupled receptors family 3 profile" evidence="12">
    <location>
        <begin position="575"/>
        <end position="832"/>
    </location>
</feature>
<dbReference type="InterPro" id="IPR038550">
    <property type="entry name" value="GPCR_3_9-Cys_sf"/>
</dbReference>
<feature type="transmembrane region" description="Helical" evidence="10">
    <location>
        <begin position="737"/>
        <end position="759"/>
    </location>
</feature>
<reference evidence="13 14" key="1">
    <citation type="journal article" date="2023" name="BMC Biol.">
        <title>The compact genome of the sponge Oopsacas minuta (Hexactinellida) is lacking key metazoan core genes.</title>
        <authorList>
            <person name="Santini S."/>
            <person name="Schenkelaars Q."/>
            <person name="Jourda C."/>
            <person name="Duchesne M."/>
            <person name="Belahbib H."/>
            <person name="Rocher C."/>
            <person name="Selva M."/>
            <person name="Riesgo A."/>
            <person name="Vervoort M."/>
            <person name="Leys S.P."/>
            <person name="Kodjabachian L."/>
            <person name="Le Bivic A."/>
            <person name="Borchiellini C."/>
            <person name="Claverie J.M."/>
            <person name="Renard E."/>
        </authorList>
    </citation>
    <scope>NUCLEOTIDE SEQUENCE [LARGE SCALE GENOMIC DNA]</scope>
    <source>
        <strain evidence="13">SPO-2</strain>
    </source>
</reference>
<feature type="chain" id="PRO_5043843485" evidence="11">
    <location>
        <begin position="21"/>
        <end position="917"/>
    </location>
</feature>
<sequence length="917" mass="103319">MKLIFLASALCIIFSIQSAAQQSCADVDDQLVDKVTNLENADFVFAGLFPIKLAGCLEYQLEKGVERMESMIRAIQLINEDTNFLPGITIGYDMRDTCGQETVGIEEAISLVQSEFSSGNLSGIPIGVIGAASSSVSVPIASFLRVFNIPQISYASTSALLSDTDRYDYFFRTVAPDTFQALAMLDIINNFGWRFLNALYTQSTYGTPGVEAFSRAVDANNETCLDVESPIPEDDEMLNGLAMRVAISNANIVVCFCITSDANRIITAVRDYITNNIPNRTRIVWIASDAWATSEDAIEGVEEFVDGFIGVAPFAQEFQNFTEYFTNINPYAITNDLWFCGYFRERFNCEYDTMNTTLKCPNSIADASTSDYQQNNIVPFTYDATYALASALDIVLKENCEQPYNISHDQMCKEKNGNDFIKIGGETLRDALYKVNFTGTTRDFVFFDESGDGQAKYAIYNYKYNSDINFKEIGTWDAAREGKRLDIKGYNPTDNVTSYCGGIAPCKPGFETIFQAETDLCCWTCEPCRSNTYSSNTFALNCKTCPDGQWGNNPFGNNTACVVIETLSLNYDTWWAWVFLVISLIGFVGWAVVSIIYLVKWNHKVIRYSGREHCILMLIGAGICFILAFFTIAKPLIYTCTIWSLLYWSSLSLLIFPLLMKIIRIVRIFITKQNVHTKRFLSWQWQIAFSIIPVVVVLVIVIISFSTKQQVIEILVFQPTILGTPIHQLTCMDPHDAFTIIIYAMFILSVVILLFFAILTRTYPKNYRESVHIMYSSFSLIVIMFANVIIFFLLSGEFVIYRRLVQNICLMLIAATILLAFFGPRLFLVLFRDKDIKDGETTVETETRLTEAGQRAEEFKKTLAKKHPGILDPFAPYIDKFKGESGENLEENNVVGNQAENIAMMEVKSDPMKKEAQ</sequence>
<evidence type="ECO:0000256" key="6">
    <source>
        <dbReference type="ARBA" id="ARBA00023136"/>
    </source>
</evidence>
<gene>
    <name evidence="13" type="ORF">LOD99_14769</name>
</gene>
<feature type="transmembrane region" description="Helical" evidence="10">
    <location>
        <begin position="614"/>
        <end position="633"/>
    </location>
</feature>
<dbReference type="InterPro" id="IPR017978">
    <property type="entry name" value="GPCR_3_C"/>
</dbReference>
<evidence type="ECO:0000259" key="12">
    <source>
        <dbReference type="PROSITE" id="PS50259"/>
    </source>
</evidence>
<dbReference type="Gene3D" id="3.40.50.2300">
    <property type="match status" value="2"/>
</dbReference>
<dbReference type="PANTHER" id="PTHR24060">
    <property type="entry name" value="METABOTROPIC GLUTAMATE RECEPTOR"/>
    <property type="match status" value="1"/>
</dbReference>
<evidence type="ECO:0000256" key="4">
    <source>
        <dbReference type="ARBA" id="ARBA00022989"/>
    </source>
</evidence>
<keyword evidence="14" id="KW-1185">Reference proteome</keyword>
<dbReference type="GO" id="GO:0004930">
    <property type="term" value="F:G protein-coupled receptor activity"/>
    <property type="evidence" value="ECO:0007669"/>
    <property type="project" value="UniProtKB-KW"/>
</dbReference>
<dbReference type="SUPFAM" id="SSF53822">
    <property type="entry name" value="Periplasmic binding protein-like I"/>
    <property type="match status" value="1"/>
</dbReference>
<evidence type="ECO:0000256" key="9">
    <source>
        <dbReference type="ARBA" id="ARBA00023224"/>
    </source>
</evidence>
<dbReference type="InterPro" id="IPR028082">
    <property type="entry name" value="Peripla_BP_I"/>
</dbReference>
<feature type="transmembrane region" description="Helical" evidence="10">
    <location>
        <begin position="645"/>
        <end position="666"/>
    </location>
</feature>
<feature type="transmembrane region" description="Helical" evidence="10">
    <location>
        <begin position="805"/>
        <end position="828"/>
    </location>
</feature>
<dbReference type="Proteomes" id="UP001165289">
    <property type="component" value="Unassembled WGS sequence"/>
</dbReference>
<evidence type="ECO:0000256" key="5">
    <source>
        <dbReference type="ARBA" id="ARBA00023040"/>
    </source>
</evidence>
<dbReference type="InterPro" id="IPR000337">
    <property type="entry name" value="GPCR_3"/>
</dbReference>
<dbReference type="Pfam" id="PF07562">
    <property type="entry name" value="NCD3G"/>
    <property type="match status" value="1"/>
</dbReference>
<feature type="transmembrane region" description="Helical" evidence="10">
    <location>
        <begin position="771"/>
        <end position="793"/>
    </location>
</feature>
<keyword evidence="2" id="KW-1003">Cell membrane</keyword>
<dbReference type="Pfam" id="PF01094">
    <property type="entry name" value="ANF_receptor"/>
    <property type="match status" value="1"/>
</dbReference>
<keyword evidence="7 13" id="KW-0675">Receptor</keyword>
<proteinExistence type="predicted"/>
<keyword evidence="5" id="KW-0297">G-protein coupled receptor</keyword>
<keyword evidence="9" id="KW-0807">Transducer</keyword>
<dbReference type="InterPro" id="IPR011500">
    <property type="entry name" value="GPCR_3_9-Cys_dom"/>
</dbReference>
<evidence type="ECO:0000256" key="2">
    <source>
        <dbReference type="ARBA" id="ARBA00022475"/>
    </source>
</evidence>
<keyword evidence="6 10" id="KW-0472">Membrane</keyword>
<dbReference type="GO" id="GO:0005886">
    <property type="term" value="C:plasma membrane"/>
    <property type="evidence" value="ECO:0007669"/>
    <property type="project" value="UniProtKB-SubCell"/>
</dbReference>
<evidence type="ECO:0000256" key="7">
    <source>
        <dbReference type="ARBA" id="ARBA00023170"/>
    </source>
</evidence>
<comment type="subcellular location">
    <subcellularLocation>
        <location evidence="1">Cell membrane</location>
        <topology evidence="1">Multi-pass membrane protein</topology>
    </subcellularLocation>
</comment>
<feature type="signal peptide" evidence="11">
    <location>
        <begin position="1"/>
        <end position="20"/>
    </location>
</feature>
<keyword evidence="4 10" id="KW-1133">Transmembrane helix</keyword>
<dbReference type="Pfam" id="PF00003">
    <property type="entry name" value="7tm_3"/>
    <property type="match status" value="1"/>
</dbReference>
<name>A0AAV7KDY2_9METZ</name>
<dbReference type="PRINTS" id="PR00248">
    <property type="entry name" value="GPCRMGR"/>
</dbReference>
<dbReference type="InterPro" id="IPR001828">
    <property type="entry name" value="ANF_lig-bd_rcpt"/>
</dbReference>
<dbReference type="PROSITE" id="PS50259">
    <property type="entry name" value="G_PROTEIN_RECEP_F3_4"/>
    <property type="match status" value="1"/>
</dbReference>
<dbReference type="Gene3D" id="2.10.50.30">
    <property type="entry name" value="GPCR, family 3, nine cysteines domain"/>
    <property type="match status" value="1"/>
</dbReference>
<dbReference type="AlphaFoldDB" id="A0AAV7KDY2"/>
<evidence type="ECO:0000256" key="3">
    <source>
        <dbReference type="ARBA" id="ARBA00022692"/>
    </source>
</evidence>
<feature type="transmembrane region" description="Helical" evidence="10">
    <location>
        <begin position="687"/>
        <end position="707"/>
    </location>
</feature>
<comment type="caution">
    <text evidence="13">The sequence shown here is derived from an EMBL/GenBank/DDBJ whole genome shotgun (WGS) entry which is preliminary data.</text>
</comment>
<evidence type="ECO:0000313" key="13">
    <source>
        <dbReference type="EMBL" id="KAI6659093.1"/>
    </source>
</evidence>
<dbReference type="InterPro" id="IPR050726">
    <property type="entry name" value="mGluR"/>
</dbReference>
<protein>
    <submittedName>
        <fullName evidence="13">Metabotropic glutamate receptor 7 isoform b</fullName>
    </submittedName>
</protein>
<keyword evidence="3 10" id="KW-0812">Transmembrane</keyword>
<dbReference type="EMBL" id="JAKMXF010000066">
    <property type="protein sequence ID" value="KAI6659093.1"/>
    <property type="molecule type" value="Genomic_DNA"/>
</dbReference>
<evidence type="ECO:0000256" key="11">
    <source>
        <dbReference type="SAM" id="SignalP"/>
    </source>
</evidence>
<organism evidence="13 14">
    <name type="scientific">Oopsacas minuta</name>
    <dbReference type="NCBI Taxonomy" id="111878"/>
    <lineage>
        <taxon>Eukaryota</taxon>
        <taxon>Metazoa</taxon>
        <taxon>Porifera</taxon>
        <taxon>Hexactinellida</taxon>
        <taxon>Hexasterophora</taxon>
        <taxon>Lyssacinosida</taxon>
        <taxon>Leucopsacidae</taxon>
        <taxon>Oopsacas</taxon>
    </lineage>
</organism>
<evidence type="ECO:0000313" key="14">
    <source>
        <dbReference type="Proteomes" id="UP001165289"/>
    </source>
</evidence>
<evidence type="ECO:0000256" key="8">
    <source>
        <dbReference type="ARBA" id="ARBA00023180"/>
    </source>
</evidence>